<dbReference type="PANTHER" id="PTHR40621">
    <property type="entry name" value="TRANSCRIPTION FACTOR KAPC-RELATED"/>
    <property type="match status" value="1"/>
</dbReference>
<dbReference type="Proteomes" id="UP000077051">
    <property type="component" value="Unassembled WGS sequence"/>
</dbReference>
<reference evidence="6 7" key="1">
    <citation type="submission" date="2015-06" db="EMBL/GenBank/DDBJ databases">
        <title>Expansion of signal transduction pathways in fungi by whole-genome duplication.</title>
        <authorList>
            <consortium name="DOE Joint Genome Institute"/>
            <person name="Corrochano L.M."/>
            <person name="Kuo A."/>
            <person name="Marcet-Houben M."/>
            <person name="Polaino S."/>
            <person name="Salamov A."/>
            <person name="Villalobos J.M."/>
            <person name="Alvarez M.I."/>
            <person name="Avalos J."/>
            <person name="Benito E.P."/>
            <person name="Benoit I."/>
            <person name="Burger G."/>
            <person name="Camino L.P."/>
            <person name="Canovas D."/>
            <person name="Cerda-Olmedo E."/>
            <person name="Cheng J.-F."/>
            <person name="Dominguez A."/>
            <person name="Elias M."/>
            <person name="Eslava A.P."/>
            <person name="Glaser F."/>
            <person name="Grimwood J."/>
            <person name="Gutierrez G."/>
            <person name="Heitman J."/>
            <person name="Henrissat B."/>
            <person name="Iturriaga E.A."/>
            <person name="Lang B.F."/>
            <person name="Lavin J.L."/>
            <person name="Lee S."/>
            <person name="Li W."/>
            <person name="Lindquist E."/>
            <person name="Lopez-Garcia S."/>
            <person name="Luque E.M."/>
            <person name="Marcos A.T."/>
            <person name="Martin J."/>
            <person name="Mccluskey K."/>
            <person name="Medina H.R."/>
            <person name="Miralles-Duran A."/>
            <person name="Miyazaki A."/>
            <person name="Munoz-Torres E."/>
            <person name="Oguiza J.A."/>
            <person name="Ohm R."/>
            <person name="Olmedo M."/>
            <person name="Orejas M."/>
            <person name="Ortiz-Castellanos L."/>
            <person name="Pisabarro A.G."/>
            <person name="Rodriguez-Romero J."/>
            <person name="Ruiz-Herrera J."/>
            <person name="Ruiz-Vazquez R."/>
            <person name="Sanz C."/>
            <person name="Schackwitz W."/>
            <person name="Schmutz J."/>
            <person name="Shahriari M."/>
            <person name="Shelest E."/>
            <person name="Silva-Franco F."/>
            <person name="Soanes D."/>
            <person name="Syed K."/>
            <person name="Tagua V.G."/>
            <person name="Talbot N.J."/>
            <person name="Thon M."/>
            <person name="De Vries R.P."/>
            <person name="Wiebenga A."/>
            <person name="Yadav J.S."/>
            <person name="Braun E.L."/>
            <person name="Baker S."/>
            <person name="Garre V."/>
            <person name="Horwitz B."/>
            <person name="Torres-Martinez S."/>
            <person name="Idnurm A."/>
            <person name="Herrera-Estrella A."/>
            <person name="Gabaldon T."/>
            <person name="Grigoriev I.V."/>
        </authorList>
    </citation>
    <scope>NUCLEOTIDE SEQUENCE [LARGE SCALE GENOMIC DNA]</scope>
    <source>
        <strain evidence="6 7">CBS 277.49</strain>
    </source>
</reference>
<dbReference type="CDD" id="cd14810">
    <property type="entry name" value="bZIP_u1"/>
    <property type="match status" value="1"/>
</dbReference>
<sequence>MDNNFINNTFTWALEDTSANKQINNQANINQQQQSQEIVNLSDADLFQFLLGEEAHQAAMTQTHSVSHHTDEDSSANEDLVMKERPSSSSNTASSNTTRKPKSSNGPPATSTGRLDFRPIHDHIPESQLKAMTSKERRQLRNKISARNFRNRRKEYIGTLEEELNQQKAENSQLKLELKWVKQKMETLQKENDKLRVDLMLGGINLPTTATTTTTTAPAQPTTMSVATTNTSPYLFDSTNLLNSTLNLSNTSSSSSSDSTLSSPPNLFTDFPDNWDFVLPTEDHQNRDTYLSHAVVPNWNINHVLEKETSTAMITTPSANLIHQYPLLAPALMSIVLAHTMTMSTDEILATAKLNPLPSTHVGFNEKDPFNGSTMMTDKEAKAVWDILEPLTLMQSRNEKLAIQPSDSMKGQSTTQASTTTAYPPCPLMWMQTRICRYLCEFAANYCTTNTLPSSTAAEQESTKKFVLCRQFQKAKRYITACQ</sequence>
<feature type="coiled-coil region" evidence="3">
    <location>
        <begin position="157"/>
        <end position="198"/>
    </location>
</feature>
<dbReference type="GO" id="GO:0000976">
    <property type="term" value="F:transcription cis-regulatory region binding"/>
    <property type="evidence" value="ECO:0007669"/>
    <property type="project" value="InterPro"/>
</dbReference>
<feature type="compositionally biased region" description="Polar residues" evidence="4">
    <location>
        <begin position="103"/>
        <end position="113"/>
    </location>
</feature>
<dbReference type="GO" id="GO:0001228">
    <property type="term" value="F:DNA-binding transcription activator activity, RNA polymerase II-specific"/>
    <property type="evidence" value="ECO:0007669"/>
    <property type="project" value="TreeGrafter"/>
</dbReference>
<feature type="region of interest" description="Disordered" evidence="4">
    <location>
        <begin position="60"/>
        <end position="147"/>
    </location>
</feature>
<keyword evidence="7" id="KW-1185">Reference proteome</keyword>
<dbReference type="PANTHER" id="PTHR40621:SF6">
    <property type="entry name" value="AP-1-LIKE TRANSCRIPTION FACTOR YAP1-RELATED"/>
    <property type="match status" value="1"/>
</dbReference>
<keyword evidence="2" id="KW-0539">Nucleus</keyword>
<accession>A0A168LNQ4</accession>
<dbReference type="InterPro" id="IPR004827">
    <property type="entry name" value="bZIP"/>
</dbReference>
<dbReference type="SMART" id="SM00338">
    <property type="entry name" value="BRLZ"/>
    <property type="match status" value="1"/>
</dbReference>
<dbReference type="PROSITE" id="PS00036">
    <property type="entry name" value="BZIP_BASIC"/>
    <property type="match status" value="1"/>
</dbReference>
<dbReference type="Pfam" id="PF00170">
    <property type="entry name" value="bZIP_1"/>
    <property type="match status" value="1"/>
</dbReference>
<dbReference type="AlphaFoldDB" id="A0A168LNQ4"/>
<feature type="compositionally biased region" description="Basic and acidic residues" evidence="4">
    <location>
        <begin position="115"/>
        <end position="125"/>
    </location>
</feature>
<evidence type="ECO:0000256" key="4">
    <source>
        <dbReference type="SAM" id="MobiDB-lite"/>
    </source>
</evidence>
<dbReference type="PROSITE" id="PS50217">
    <property type="entry name" value="BZIP"/>
    <property type="match status" value="1"/>
</dbReference>
<gene>
    <name evidence="6" type="ORF">MUCCIDRAFT_81743</name>
</gene>
<dbReference type="OrthoDB" id="5571888at2759"/>
<evidence type="ECO:0000256" key="3">
    <source>
        <dbReference type="SAM" id="Coils"/>
    </source>
</evidence>
<evidence type="ECO:0000256" key="1">
    <source>
        <dbReference type="ARBA" id="ARBA00004123"/>
    </source>
</evidence>
<dbReference type="GO" id="GO:0090575">
    <property type="term" value="C:RNA polymerase II transcription regulator complex"/>
    <property type="evidence" value="ECO:0007669"/>
    <property type="project" value="TreeGrafter"/>
</dbReference>
<dbReference type="SUPFAM" id="SSF57959">
    <property type="entry name" value="Leucine zipper domain"/>
    <property type="match status" value="1"/>
</dbReference>
<comment type="subcellular location">
    <subcellularLocation>
        <location evidence="1">Nucleus</location>
    </subcellularLocation>
</comment>
<proteinExistence type="predicted"/>
<keyword evidence="3" id="KW-0175">Coiled coil</keyword>
<comment type="caution">
    <text evidence="6">The sequence shown here is derived from an EMBL/GenBank/DDBJ whole genome shotgun (WGS) entry which is preliminary data.</text>
</comment>
<organism evidence="6 7">
    <name type="scientific">Mucor lusitanicus CBS 277.49</name>
    <dbReference type="NCBI Taxonomy" id="747725"/>
    <lineage>
        <taxon>Eukaryota</taxon>
        <taxon>Fungi</taxon>
        <taxon>Fungi incertae sedis</taxon>
        <taxon>Mucoromycota</taxon>
        <taxon>Mucoromycotina</taxon>
        <taxon>Mucoromycetes</taxon>
        <taxon>Mucorales</taxon>
        <taxon>Mucorineae</taxon>
        <taxon>Mucoraceae</taxon>
        <taxon>Mucor</taxon>
    </lineage>
</organism>
<dbReference type="InterPro" id="IPR050936">
    <property type="entry name" value="AP-1-like"/>
</dbReference>
<dbReference type="EMBL" id="AMYB01000004">
    <property type="protein sequence ID" value="OAD03767.1"/>
    <property type="molecule type" value="Genomic_DNA"/>
</dbReference>
<dbReference type="InterPro" id="IPR046347">
    <property type="entry name" value="bZIP_sf"/>
</dbReference>
<evidence type="ECO:0000313" key="6">
    <source>
        <dbReference type="EMBL" id="OAD03767.1"/>
    </source>
</evidence>
<dbReference type="VEuPathDB" id="FungiDB:MUCCIDRAFT_81743"/>
<feature type="domain" description="BZIP" evidence="5">
    <location>
        <begin position="132"/>
        <end position="195"/>
    </location>
</feature>
<name>A0A168LNQ4_MUCCL</name>
<protein>
    <submittedName>
        <fullName evidence="6">Basic-leucine zipper transcription factor</fullName>
    </submittedName>
</protein>
<evidence type="ECO:0000256" key="2">
    <source>
        <dbReference type="ARBA" id="ARBA00023242"/>
    </source>
</evidence>
<dbReference type="Gene3D" id="1.20.5.170">
    <property type="match status" value="1"/>
</dbReference>
<dbReference type="STRING" id="747725.A0A168LNQ4"/>
<evidence type="ECO:0000313" key="7">
    <source>
        <dbReference type="Proteomes" id="UP000077051"/>
    </source>
</evidence>
<evidence type="ECO:0000259" key="5">
    <source>
        <dbReference type="PROSITE" id="PS50217"/>
    </source>
</evidence>
<feature type="compositionally biased region" description="Low complexity" evidence="4">
    <location>
        <begin position="87"/>
        <end position="98"/>
    </location>
</feature>